<evidence type="ECO:0000256" key="5">
    <source>
        <dbReference type="ARBA" id="ARBA00023004"/>
    </source>
</evidence>
<name>A0ABD5PYS0_9EURY</name>
<reference evidence="8 9" key="1">
    <citation type="journal article" date="2019" name="Int. J. Syst. Evol. Microbiol.">
        <title>The Global Catalogue of Microorganisms (GCM) 10K type strain sequencing project: providing services to taxonomists for standard genome sequencing and annotation.</title>
        <authorList>
            <consortium name="The Broad Institute Genomics Platform"/>
            <consortium name="The Broad Institute Genome Sequencing Center for Infectious Disease"/>
            <person name="Wu L."/>
            <person name="Ma J."/>
        </authorList>
    </citation>
    <scope>NUCLEOTIDE SEQUENCE [LARGE SCALE GENOMIC DNA]</scope>
    <source>
        <strain evidence="8 9">XZYJ18</strain>
    </source>
</reference>
<organism evidence="8 9">
    <name type="scientific">Halorussus aquaticus</name>
    <dbReference type="NCBI Taxonomy" id="2953748"/>
    <lineage>
        <taxon>Archaea</taxon>
        <taxon>Methanobacteriati</taxon>
        <taxon>Methanobacteriota</taxon>
        <taxon>Stenosarchaea group</taxon>
        <taxon>Halobacteria</taxon>
        <taxon>Halobacteriales</taxon>
        <taxon>Haladaptataceae</taxon>
        <taxon>Halorussus</taxon>
    </lineage>
</organism>
<keyword evidence="2 7" id="KW-0349">Heme</keyword>
<dbReference type="PRINTS" id="PR00359">
    <property type="entry name" value="BP450"/>
</dbReference>
<dbReference type="GO" id="GO:0046872">
    <property type="term" value="F:metal ion binding"/>
    <property type="evidence" value="ECO:0007669"/>
    <property type="project" value="UniProtKB-KW"/>
</dbReference>
<dbReference type="Pfam" id="PF00067">
    <property type="entry name" value="p450"/>
    <property type="match status" value="1"/>
</dbReference>
<dbReference type="Proteomes" id="UP001595945">
    <property type="component" value="Unassembled WGS sequence"/>
</dbReference>
<dbReference type="SUPFAM" id="SSF48264">
    <property type="entry name" value="Cytochrome P450"/>
    <property type="match status" value="1"/>
</dbReference>
<evidence type="ECO:0000256" key="6">
    <source>
        <dbReference type="ARBA" id="ARBA00023033"/>
    </source>
</evidence>
<dbReference type="GO" id="GO:0004497">
    <property type="term" value="F:monooxygenase activity"/>
    <property type="evidence" value="ECO:0007669"/>
    <property type="project" value="UniProtKB-KW"/>
</dbReference>
<evidence type="ECO:0000256" key="2">
    <source>
        <dbReference type="ARBA" id="ARBA00022617"/>
    </source>
</evidence>
<evidence type="ECO:0000256" key="4">
    <source>
        <dbReference type="ARBA" id="ARBA00023002"/>
    </source>
</evidence>
<evidence type="ECO:0000256" key="7">
    <source>
        <dbReference type="RuleBase" id="RU000461"/>
    </source>
</evidence>
<evidence type="ECO:0000256" key="1">
    <source>
        <dbReference type="ARBA" id="ARBA00010617"/>
    </source>
</evidence>
<dbReference type="InterPro" id="IPR036396">
    <property type="entry name" value="Cyt_P450_sf"/>
</dbReference>
<evidence type="ECO:0000313" key="8">
    <source>
        <dbReference type="EMBL" id="MFC4823631.1"/>
    </source>
</evidence>
<sequence length="413" mass="46917">MSSANPQGLQAFPEELSSRESWLEPFDWYREMRDDDPVRYDADRRSWDVFRYEDVKRILDDDETFSVNPRLTSDFVEPDNPGEGLIFDTMLFQDPPRHDELRGVVDDEFQPRTLRERESHFRDLAADLLDDAVADGGGRMDVVEDLAYPFPVTVIAELLGVPAEDRDRFKRWSDTLVSAASDDEGGEEYAERQQQAQMEMAQYFVEAIGDRRENPRDDLLSEIATTELSDGGTLSREEALGMCILLLVAGNITTTNLIANAVRCFAEADADLFDRLRGDERGLTTALEETLRYRSPVQAMTRIATEDVTMRGETIEEGDRIIVWLGSANRDERRFEDADEFRPDRSPNQHLGFGHGTHYCLGAPLARLEARIALGELLDSAEDIRIADAELRPTRSSFVYGVESLPIRYAERS</sequence>
<comment type="similarity">
    <text evidence="1 7">Belongs to the cytochrome P450 family.</text>
</comment>
<dbReference type="Gene3D" id="1.10.630.10">
    <property type="entry name" value="Cytochrome P450"/>
    <property type="match status" value="1"/>
</dbReference>
<dbReference type="GeneID" id="73047265"/>
<dbReference type="AlphaFoldDB" id="A0ABD5PYS0"/>
<dbReference type="InterPro" id="IPR017972">
    <property type="entry name" value="Cyt_P450_CS"/>
</dbReference>
<dbReference type="RefSeq" id="WP_254270219.1">
    <property type="nucleotide sequence ID" value="NZ_CP100401.1"/>
</dbReference>
<keyword evidence="9" id="KW-1185">Reference proteome</keyword>
<evidence type="ECO:0000256" key="3">
    <source>
        <dbReference type="ARBA" id="ARBA00022723"/>
    </source>
</evidence>
<dbReference type="PANTHER" id="PTHR46696">
    <property type="entry name" value="P450, PUTATIVE (EUROFUNG)-RELATED"/>
    <property type="match status" value="1"/>
</dbReference>
<dbReference type="FunFam" id="1.10.630.10:FF:000018">
    <property type="entry name" value="Cytochrome P450 monooxygenase"/>
    <property type="match status" value="1"/>
</dbReference>
<accession>A0ABD5PYS0</accession>
<dbReference type="EMBL" id="JBHSHT010000001">
    <property type="protein sequence ID" value="MFC4823631.1"/>
    <property type="molecule type" value="Genomic_DNA"/>
</dbReference>
<keyword evidence="4 7" id="KW-0560">Oxidoreductase</keyword>
<dbReference type="InterPro" id="IPR002397">
    <property type="entry name" value="Cyt_P450_B"/>
</dbReference>
<keyword evidence="5 7" id="KW-0408">Iron</keyword>
<protein>
    <submittedName>
        <fullName evidence="8">Cytochrome P450</fullName>
    </submittedName>
</protein>
<dbReference type="InterPro" id="IPR001128">
    <property type="entry name" value="Cyt_P450"/>
</dbReference>
<dbReference type="PROSITE" id="PS00086">
    <property type="entry name" value="CYTOCHROME_P450"/>
    <property type="match status" value="1"/>
</dbReference>
<comment type="caution">
    <text evidence="8">The sequence shown here is derived from an EMBL/GenBank/DDBJ whole genome shotgun (WGS) entry which is preliminary data.</text>
</comment>
<evidence type="ECO:0000313" key="9">
    <source>
        <dbReference type="Proteomes" id="UP001595945"/>
    </source>
</evidence>
<keyword evidence="6 7" id="KW-0503">Monooxygenase</keyword>
<keyword evidence="3 7" id="KW-0479">Metal-binding</keyword>
<proteinExistence type="inferred from homology"/>
<dbReference type="PANTHER" id="PTHR46696:SF4">
    <property type="entry name" value="BIOTIN BIOSYNTHESIS CYTOCHROME P450"/>
    <property type="match status" value="1"/>
</dbReference>
<gene>
    <name evidence="8" type="ORF">ACFO9K_05105</name>
</gene>